<dbReference type="AlphaFoldDB" id="A0A4Y2S580"/>
<accession>A0A4Y2S580</accession>
<dbReference type="EMBL" id="BGPR01019730">
    <property type="protein sequence ID" value="GBN82776.1"/>
    <property type="molecule type" value="Genomic_DNA"/>
</dbReference>
<proteinExistence type="predicted"/>
<evidence type="ECO:0000313" key="2">
    <source>
        <dbReference type="Proteomes" id="UP000499080"/>
    </source>
</evidence>
<sequence>MSWNTETFSKLRRNTSFGGTPMKLQAILDRGTPHCRRTFNHHQDSARETGKIIRFPESSMSYPARNLEFYPYKLQSLHPIDNGISFSK</sequence>
<protein>
    <submittedName>
        <fullName evidence="1">Uncharacterized protein</fullName>
    </submittedName>
</protein>
<dbReference type="Proteomes" id="UP000499080">
    <property type="component" value="Unassembled WGS sequence"/>
</dbReference>
<reference evidence="1 2" key="1">
    <citation type="journal article" date="2019" name="Sci. Rep.">
        <title>Orb-weaving spider Araneus ventricosus genome elucidates the spidroin gene catalogue.</title>
        <authorList>
            <person name="Kono N."/>
            <person name="Nakamura H."/>
            <person name="Ohtoshi R."/>
            <person name="Moran D.A.P."/>
            <person name="Shinohara A."/>
            <person name="Yoshida Y."/>
            <person name="Fujiwara M."/>
            <person name="Mori M."/>
            <person name="Tomita M."/>
            <person name="Arakawa K."/>
        </authorList>
    </citation>
    <scope>NUCLEOTIDE SEQUENCE [LARGE SCALE GENOMIC DNA]</scope>
</reference>
<evidence type="ECO:0000313" key="1">
    <source>
        <dbReference type="EMBL" id="GBN82776.1"/>
    </source>
</evidence>
<keyword evidence="2" id="KW-1185">Reference proteome</keyword>
<name>A0A4Y2S580_ARAVE</name>
<organism evidence="1 2">
    <name type="scientific">Araneus ventricosus</name>
    <name type="common">Orbweaver spider</name>
    <name type="synonym">Epeira ventricosa</name>
    <dbReference type="NCBI Taxonomy" id="182803"/>
    <lineage>
        <taxon>Eukaryota</taxon>
        <taxon>Metazoa</taxon>
        <taxon>Ecdysozoa</taxon>
        <taxon>Arthropoda</taxon>
        <taxon>Chelicerata</taxon>
        <taxon>Arachnida</taxon>
        <taxon>Araneae</taxon>
        <taxon>Araneomorphae</taxon>
        <taxon>Entelegynae</taxon>
        <taxon>Araneoidea</taxon>
        <taxon>Araneidae</taxon>
        <taxon>Araneus</taxon>
    </lineage>
</organism>
<comment type="caution">
    <text evidence="1">The sequence shown here is derived from an EMBL/GenBank/DDBJ whole genome shotgun (WGS) entry which is preliminary data.</text>
</comment>
<gene>
    <name evidence="1" type="ORF">AVEN_75171_1</name>
</gene>